<dbReference type="Pfam" id="PF00172">
    <property type="entry name" value="Zn_clus"/>
    <property type="match status" value="1"/>
</dbReference>
<gene>
    <name evidence="4" type="ORF">B0J11DRAFT_541163</name>
</gene>
<dbReference type="SUPFAM" id="SSF57701">
    <property type="entry name" value="Zn2/Cys6 DNA-binding domain"/>
    <property type="match status" value="1"/>
</dbReference>
<accession>A0A9P9IBJ7</accession>
<keyword evidence="1" id="KW-0539">Nucleus</keyword>
<evidence type="ECO:0000256" key="1">
    <source>
        <dbReference type="ARBA" id="ARBA00023242"/>
    </source>
</evidence>
<dbReference type="AlphaFoldDB" id="A0A9P9IBJ7"/>
<dbReference type="Gene3D" id="4.10.240.10">
    <property type="entry name" value="Zn(2)-C6 fungal-type DNA-binding domain"/>
    <property type="match status" value="1"/>
</dbReference>
<sequence length="431" mass="47497">MFGTLRIGSEKNSVEFIEHAKGEAASRLGGYVFSHSACESCRLKKLRCSGHKSGCDRCRSQALKCSYHTAESNSSRPKSRSHFQANFSNTSGTAGPSNAPSPLENGGVDQEIGGWEMAEMVTTASQFSRDLNHVNQGKHSNLDDLRQGLRFGSELDYSENELNDLFSNIAGLQPDDLQTTVSMLDDIDDIAASQPSSADAQSSFMTFDHTRTSPSSSSRQNSDASTSDDFVATSFGRARSRTDPSSCQCQRSILRVLAEIESNILSASPSNMYAILSYQRRTTTASNEVLTSRICNCRIKFFGLLGIISEKITSLSEAIITAFVCRVKEQNDSMDFGESDSPDKRLDRNSTIRLGDFQVQTLQEFKVVSAAVIKLQLKYSVTFVSRTRELAISMNRLAQAQSLKKLESRLKELFIKMQRMASDVESDCGDI</sequence>
<feature type="region of interest" description="Disordered" evidence="2">
    <location>
        <begin position="70"/>
        <end position="109"/>
    </location>
</feature>
<dbReference type="OrthoDB" id="10261408at2759"/>
<dbReference type="SMART" id="SM00066">
    <property type="entry name" value="GAL4"/>
    <property type="match status" value="1"/>
</dbReference>
<dbReference type="GO" id="GO:0008270">
    <property type="term" value="F:zinc ion binding"/>
    <property type="evidence" value="ECO:0007669"/>
    <property type="project" value="InterPro"/>
</dbReference>
<dbReference type="PROSITE" id="PS00463">
    <property type="entry name" value="ZN2_CY6_FUNGAL_1"/>
    <property type="match status" value="1"/>
</dbReference>
<reference evidence="4" key="1">
    <citation type="journal article" date="2021" name="Nat. Commun.">
        <title>Genetic determinants of endophytism in the Arabidopsis root mycobiome.</title>
        <authorList>
            <person name="Mesny F."/>
            <person name="Miyauchi S."/>
            <person name="Thiergart T."/>
            <person name="Pickel B."/>
            <person name="Atanasova L."/>
            <person name="Karlsson M."/>
            <person name="Huettel B."/>
            <person name="Barry K.W."/>
            <person name="Haridas S."/>
            <person name="Chen C."/>
            <person name="Bauer D."/>
            <person name="Andreopoulos W."/>
            <person name="Pangilinan J."/>
            <person name="LaButti K."/>
            <person name="Riley R."/>
            <person name="Lipzen A."/>
            <person name="Clum A."/>
            <person name="Drula E."/>
            <person name="Henrissat B."/>
            <person name="Kohler A."/>
            <person name="Grigoriev I.V."/>
            <person name="Martin F.M."/>
            <person name="Hacquard S."/>
        </authorList>
    </citation>
    <scope>NUCLEOTIDE SEQUENCE</scope>
    <source>
        <strain evidence="4">MPI-CAGE-CH-0243</strain>
    </source>
</reference>
<feature type="domain" description="Zn(2)-C6 fungal-type" evidence="3">
    <location>
        <begin position="37"/>
        <end position="67"/>
    </location>
</feature>
<feature type="compositionally biased region" description="Polar residues" evidence="2">
    <location>
        <begin position="70"/>
        <end position="100"/>
    </location>
</feature>
<evidence type="ECO:0000259" key="3">
    <source>
        <dbReference type="PROSITE" id="PS50048"/>
    </source>
</evidence>
<proteinExistence type="predicted"/>
<organism evidence="4 5">
    <name type="scientific">Dendryphion nanum</name>
    <dbReference type="NCBI Taxonomy" id="256645"/>
    <lineage>
        <taxon>Eukaryota</taxon>
        <taxon>Fungi</taxon>
        <taxon>Dikarya</taxon>
        <taxon>Ascomycota</taxon>
        <taxon>Pezizomycotina</taxon>
        <taxon>Dothideomycetes</taxon>
        <taxon>Pleosporomycetidae</taxon>
        <taxon>Pleosporales</taxon>
        <taxon>Torulaceae</taxon>
        <taxon>Dendryphion</taxon>
    </lineage>
</organism>
<feature type="compositionally biased region" description="Low complexity" evidence="2">
    <location>
        <begin position="213"/>
        <end position="227"/>
    </location>
</feature>
<name>A0A9P9IBJ7_9PLEO</name>
<feature type="region of interest" description="Disordered" evidence="2">
    <location>
        <begin position="207"/>
        <end position="228"/>
    </location>
</feature>
<evidence type="ECO:0000256" key="2">
    <source>
        <dbReference type="SAM" id="MobiDB-lite"/>
    </source>
</evidence>
<dbReference type="EMBL" id="JAGMWT010000018">
    <property type="protein sequence ID" value="KAH7113719.1"/>
    <property type="molecule type" value="Genomic_DNA"/>
</dbReference>
<keyword evidence="5" id="KW-1185">Reference proteome</keyword>
<dbReference type="CDD" id="cd00067">
    <property type="entry name" value="GAL4"/>
    <property type="match status" value="1"/>
</dbReference>
<dbReference type="GO" id="GO:0000981">
    <property type="term" value="F:DNA-binding transcription factor activity, RNA polymerase II-specific"/>
    <property type="evidence" value="ECO:0007669"/>
    <property type="project" value="InterPro"/>
</dbReference>
<dbReference type="Proteomes" id="UP000700596">
    <property type="component" value="Unassembled WGS sequence"/>
</dbReference>
<dbReference type="InterPro" id="IPR001138">
    <property type="entry name" value="Zn2Cys6_DnaBD"/>
</dbReference>
<dbReference type="PROSITE" id="PS50048">
    <property type="entry name" value="ZN2_CY6_FUNGAL_2"/>
    <property type="match status" value="1"/>
</dbReference>
<evidence type="ECO:0000313" key="5">
    <source>
        <dbReference type="Proteomes" id="UP000700596"/>
    </source>
</evidence>
<comment type="caution">
    <text evidence="4">The sequence shown here is derived from an EMBL/GenBank/DDBJ whole genome shotgun (WGS) entry which is preliminary data.</text>
</comment>
<protein>
    <recommendedName>
        <fullName evidence="3">Zn(2)-C6 fungal-type domain-containing protein</fullName>
    </recommendedName>
</protein>
<evidence type="ECO:0000313" key="4">
    <source>
        <dbReference type="EMBL" id="KAH7113719.1"/>
    </source>
</evidence>
<dbReference type="InterPro" id="IPR036864">
    <property type="entry name" value="Zn2-C6_fun-type_DNA-bd_sf"/>
</dbReference>